<evidence type="ECO:0000313" key="4">
    <source>
        <dbReference type="Proteomes" id="UP001472677"/>
    </source>
</evidence>
<dbReference type="SUPFAM" id="SSF52058">
    <property type="entry name" value="L domain-like"/>
    <property type="match status" value="1"/>
</dbReference>
<accession>A0ABR2APA7</accession>
<protein>
    <submittedName>
        <fullName evidence="3">Uncharacterized protein</fullName>
    </submittedName>
</protein>
<dbReference type="PANTHER" id="PTHR23155">
    <property type="entry name" value="DISEASE RESISTANCE PROTEIN RP"/>
    <property type="match status" value="1"/>
</dbReference>
<reference evidence="3 4" key="1">
    <citation type="journal article" date="2024" name="G3 (Bethesda)">
        <title>Genome assembly of Hibiscus sabdariffa L. provides insights into metabolisms of medicinal natural products.</title>
        <authorList>
            <person name="Kim T."/>
        </authorList>
    </citation>
    <scope>NUCLEOTIDE SEQUENCE [LARGE SCALE GENOMIC DNA]</scope>
    <source>
        <strain evidence="3">TK-2024</strain>
        <tissue evidence="3">Old leaves</tissue>
    </source>
</reference>
<comment type="caution">
    <text evidence="3">The sequence shown here is derived from an EMBL/GenBank/DDBJ whole genome shotgun (WGS) entry which is preliminary data.</text>
</comment>
<evidence type="ECO:0000256" key="2">
    <source>
        <dbReference type="SAM" id="MobiDB-lite"/>
    </source>
</evidence>
<dbReference type="InterPro" id="IPR044974">
    <property type="entry name" value="Disease_R_plants"/>
</dbReference>
<dbReference type="InterPro" id="IPR032675">
    <property type="entry name" value="LRR_dom_sf"/>
</dbReference>
<dbReference type="Proteomes" id="UP001472677">
    <property type="component" value="Unassembled WGS sequence"/>
</dbReference>
<feature type="region of interest" description="Disordered" evidence="2">
    <location>
        <begin position="571"/>
        <end position="594"/>
    </location>
</feature>
<keyword evidence="4" id="KW-1185">Reference proteome</keyword>
<name>A0ABR2APA7_9ROSI</name>
<evidence type="ECO:0000256" key="1">
    <source>
        <dbReference type="SAM" id="Coils"/>
    </source>
</evidence>
<sequence length="671" mass="77930">MSCLNPKHHSRWLQNNQPPSIQEIVEKLSDSLKALSVAKDEACKLLTLLQPADKGVDSKLPTHKPNPLDKACNELKNLIRAFEKLEEFEPQLSEPISILEKNVRDILAALQAKHCVKDLIETNLQVLSSNIIKVKVQIPLLHQASTSSKASYLQTKSTTKDMDIIPSLYEADEIFESGTFLKEFEDYYSDLDVRHKLCLLCFAIFPENVVVKKRLLRFWWEGEKLLSETKEEKMEKLMLETEEECSVNKILEKFVEMGFVEPVTKGSRSQGYPDENFFKSKKLCLVKSKGSSWWTQNVQMEHQKNRLQEEKRVELQKKRAKHDKNRLEVKKKRVELERKRAKQEKMRNKYTETLQTLFNVSIQYPELPEELFSQMKNIGVLYLGRWECKADHHIQVENMDFLRGLSLSILDLRSCQNLEKLPKEVRLLKNLAYLDISECILLDSILVQLSELSNLKVLKSFIISNKSPCSLQHLTKLTKLKKLSIHINCDHLLAEEEAQFFKFSSLKKLKITWEGVWRKKEQKNTDSNTKTNEEAKCAQSEQGTRSNHKTKRKEARNSGLAAMVFQKLKSPCGSGRANGEESSHTKQAGKEEKTMKLSPVKLDLQCYPERELPTWLVPETLTSLKRLYIRGGRLSNLGEFEKQWNVKILRLKYLLNIKMNWKELQLQFPKL</sequence>
<organism evidence="3 4">
    <name type="scientific">Hibiscus sabdariffa</name>
    <name type="common">roselle</name>
    <dbReference type="NCBI Taxonomy" id="183260"/>
    <lineage>
        <taxon>Eukaryota</taxon>
        <taxon>Viridiplantae</taxon>
        <taxon>Streptophyta</taxon>
        <taxon>Embryophyta</taxon>
        <taxon>Tracheophyta</taxon>
        <taxon>Spermatophyta</taxon>
        <taxon>Magnoliopsida</taxon>
        <taxon>eudicotyledons</taxon>
        <taxon>Gunneridae</taxon>
        <taxon>Pentapetalae</taxon>
        <taxon>rosids</taxon>
        <taxon>malvids</taxon>
        <taxon>Malvales</taxon>
        <taxon>Malvaceae</taxon>
        <taxon>Malvoideae</taxon>
        <taxon>Hibiscus</taxon>
    </lineage>
</organism>
<proteinExistence type="predicted"/>
<dbReference type="PANTHER" id="PTHR23155:SF1076">
    <property type="entry name" value="LEUCINE-RICH REPEAT (LRR) FAMILY PROTEIN-RELATED"/>
    <property type="match status" value="1"/>
</dbReference>
<evidence type="ECO:0000313" key="3">
    <source>
        <dbReference type="EMBL" id="KAK8495661.1"/>
    </source>
</evidence>
<feature type="region of interest" description="Disordered" evidence="2">
    <location>
        <begin position="521"/>
        <end position="556"/>
    </location>
</feature>
<keyword evidence="1" id="KW-0175">Coiled coil</keyword>
<feature type="coiled-coil region" evidence="1">
    <location>
        <begin position="297"/>
        <end position="353"/>
    </location>
</feature>
<feature type="compositionally biased region" description="Basic and acidic residues" evidence="2">
    <location>
        <begin position="578"/>
        <end position="594"/>
    </location>
</feature>
<gene>
    <name evidence="3" type="ORF">V6N12_036729</name>
</gene>
<dbReference type="Gene3D" id="3.80.10.10">
    <property type="entry name" value="Ribonuclease Inhibitor"/>
    <property type="match status" value="1"/>
</dbReference>
<dbReference type="EMBL" id="JBBPBM010000418">
    <property type="protein sequence ID" value="KAK8495661.1"/>
    <property type="molecule type" value="Genomic_DNA"/>
</dbReference>